<evidence type="ECO:0000313" key="1">
    <source>
        <dbReference type="EMBL" id="EFW13860.1"/>
    </source>
</evidence>
<reference evidence="2" key="1">
    <citation type="journal article" date="2010" name="Genome Res.">
        <title>Population genomic sequencing of Coccidioides fungi reveals recent hybridization and transposon control.</title>
        <authorList>
            <person name="Neafsey D.E."/>
            <person name="Barker B.M."/>
            <person name="Sharpton T.J."/>
            <person name="Stajich J.E."/>
            <person name="Park D.J."/>
            <person name="Whiston E."/>
            <person name="Hung C.-Y."/>
            <person name="McMahan C."/>
            <person name="White J."/>
            <person name="Sykes S."/>
            <person name="Heiman D."/>
            <person name="Young S."/>
            <person name="Zeng Q."/>
            <person name="Abouelleil A."/>
            <person name="Aftuck L."/>
            <person name="Bessette D."/>
            <person name="Brown A."/>
            <person name="FitzGerald M."/>
            <person name="Lui A."/>
            <person name="Macdonald J.P."/>
            <person name="Priest M."/>
            <person name="Orbach M.J."/>
            <person name="Galgiani J.N."/>
            <person name="Kirkland T.N."/>
            <person name="Cole G.T."/>
            <person name="Birren B.W."/>
            <person name="Henn M.R."/>
            <person name="Taylor J.W."/>
            <person name="Rounsley S.D."/>
        </authorList>
    </citation>
    <scope>NUCLEOTIDE SEQUENCE [LARGE SCALE GENOMIC DNA]</scope>
    <source>
        <strain evidence="2">RMSCC 757 / Silveira</strain>
    </source>
</reference>
<accession>E9DI64</accession>
<dbReference type="Proteomes" id="UP000002497">
    <property type="component" value="Unassembled WGS sequence"/>
</dbReference>
<dbReference type="AlphaFoldDB" id="E9DI64"/>
<keyword evidence="2" id="KW-1185">Reference proteome</keyword>
<dbReference type="VEuPathDB" id="FungiDB:CPSG_09513"/>
<sequence>MKIAWGQGIKGGKFAGMFIPNEVQNLSLLIYGIRSGLTTSSAGRWRSTVYKCESFGARLICLELAALLTNSSPLTSCCREEFDGWSPAQDSRRLTDRLTAGAQIPEGLYLILCRLIGDAAVLLR</sequence>
<organism evidence="2">
    <name type="scientific">Coccidioides posadasii (strain RMSCC 757 / Silveira)</name>
    <name type="common">Valley fever fungus</name>
    <dbReference type="NCBI Taxonomy" id="443226"/>
    <lineage>
        <taxon>Eukaryota</taxon>
        <taxon>Fungi</taxon>
        <taxon>Dikarya</taxon>
        <taxon>Ascomycota</taxon>
        <taxon>Pezizomycotina</taxon>
        <taxon>Eurotiomycetes</taxon>
        <taxon>Eurotiomycetidae</taxon>
        <taxon>Onygenales</taxon>
        <taxon>Onygenaceae</taxon>
        <taxon>Coccidioides</taxon>
    </lineage>
</organism>
<evidence type="ECO:0000313" key="2">
    <source>
        <dbReference type="Proteomes" id="UP000002497"/>
    </source>
</evidence>
<gene>
    <name evidence="1" type="ORF">CPSG_09513</name>
</gene>
<proteinExistence type="predicted"/>
<dbReference type="HOGENOM" id="CLU_2003717_0_0_1"/>
<name>E9DI64_COCPS</name>
<reference evidence="2" key="2">
    <citation type="submission" date="2010-03" db="EMBL/GenBank/DDBJ databases">
        <title>The genome sequence of Coccidioides posadasii strain Silveira.</title>
        <authorList>
            <consortium name="The Broad Institute Genome Sequencing Center for Infectious Disease"/>
            <person name="Neafsey D."/>
            <person name="Orbach M."/>
            <person name="Henn M.R."/>
            <person name="Cole G.T."/>
            <person name="Galgiani J."/>
            <person name="Gardner M.J."/>
            <person name="Kirkland T.N."/>
            <person name="Taylor J.W."/>
            <person name="Young S.K."/>
            <person name="Zeng Q."/>
            <person name="Koehrsen M."/>
            <person name="Alvarado L."/>
            <person name="Berlin A."/>
            <person name="Borenstein D."/>
            <person name="Chapman S.B."/>
            <person name="Chen Z."/>
            <person name="Engels R."/>
            <person name="Freedman E."/>
            <person name="Gellesch M."/>
            <person name="Goldberg J."/>
            <person name="Griggs A."/>
            <person name="Gujja S."/>
            <person name="Heilman E."/>
            <person name="Heiman D."/>
            <person name="Howarth C."/>
            <person name="Jen D."/>
            <person name="Larson L."/>
            <person name="Mehta T."/>
            <person name="Neiman D."/>
            <person name="Park D."/>
            <person name="Pearson M."/>
            <person name="Richards J."/>
            <person name="Roberts A."/>
            <person name="Saif S."/>
            <person name="Shea T."/>
            <person name="Shenoy N."/>
            <person name="Sisk P."/>
            <person name="Stolte C."/>
            <person name="Sykes S."/>
            <person name="Walk T."/>
            <person name="White J."/>
            <person name="Yandava C."/>
            <person name="Haas B."/>
            <person name="Nusbaum C."/>
            <person name="Birren B."/>
        </authorList>
    </citation>
    <scope>NUCLEOTIDE SEQUENCE [LARGE SCALE GENOMIC DNA]</scope>
    <source>
        <strain evidence="2">RMSCC 757 / Silveira</strain>
    </source>
</reference>
<dbReference type="EMBL" id="GL636510">
    <property type="protein sequence ID" value="EFW13860.1"/>
    <property type="molecule type" value="Genomic_DNA"/>
</dbReference>
<protein>
    <submittedName>
        <fullName evidence="1">Uncharacterized protein</fullName>
    </submittedName>
</protein>